<comment type="similarity">
    <text evidence="2 9 10">Belongs to the TonB-dependent receptor family.</text>
</comment>
<evidence type="ECO:0000313" key="14">
    <source>
        <dbReference type="Proteomes" id="UP000236447"/>
    </source>
</evidence>
<keyword evidence="5 9" id="KW-0812">Transmembrane</keyword>
<dbReference type="InterPro" id="IPR036942">
    <property type="entry name" value="Beta-barrel_TonB_sf"/>
</dbReference>
<evidence type="ECO:0000256" key="2">
    <source>
        <dbReference type="ARBA" id="ARBA00009810"/>
    </source>
</evidence>
<dbReference type="InterPro" id="IPR037066">
    <property type="entry name" value="Plug_dom_sf"/>
</dbReference>
<dbReference type="InterPro" id="IPR000531">
    <property type="entry name" value="Beta-barrel_TonB"/>
</dbReference>
<keyword evidence="4 9" id="KW-1134">Transmembrane beta strand</keyword>
<reference evidence="13 14" key="1">
    <citation type="journal article" date="2017" name="Front. Microbiol.">
        <title>Phaeobacter piscinae sp. nov., a species of the Roseobacter group and potential aquaculture probiont.</title>
        <authorList>
            <person name="Sonnenschein E.C."/>
            <person name="Phippen C.B.W."/>
            <person name="Nielsen K.F."/>
            <person name="Mateiu R.V."/>
            <person name="Melchiorsen J."/>
            <person name="Gram L."/>
            <person name="Overmann J."/>
            <person name="Freese H.M."/>
        </authorList>
    </citation>
    <scope>NUCLEOTIDE SEQUENCE [LARGE SCALE GENOMIC DNA]</scope>
    <source>
        <strain evidence="13 14">P88</strain>
        <plasmid evidence="14">pp88_f</plasmid>
    </source>
</reference>
<dbReference type="GO" id="GO:0015344">
    <property type="term" value="F:siderophore uptake transmembrane transporter activity"/>
    <property type="evidence" value="ECO:0007669"/>
    <property type="project" value="TreeGrafter"/>
</dbReference>
<comment type="subcellular location">
    <subcellularLocation>
        <location evidence="1 9">Cell outer membrane</location>
        <topology evidence="1 9">Multi-pass membrane protein</topology>
    </subcellularLocation>
</comment>
<accession>A0A2I7IRM7</accession>
<geneLocation type="plasmid" evidence="14">
    <name>pp88_f</name>
</geneLocation>
<evidence type="ECO:0000313" key="13">
    <source>
        <dbReference type="EMBL" id="AUR01864.1"/>
    </source>
</evidence>
<dbReference type="PROSITE" id="PS52016">
    <property type="entry name" value="TONB_DEPENDENT_REC_3"/>
    <property type="match status" value="1"/>
</dbReference>
<keyword evidence="13" id="KW-0675">Receptor</keyword>
<dbReference type="Pfam" id="PF00593">
    <property type="entry name" value="TonB_dep_Rec_b-barrel"/>
    <property type="match status" value="1"/>
</dbReference>
<feature type="domain" description="TonB-dependent receptor plug" evidence="12">
    <location>
        <begin position="61"/>
        <end position="156"/>
    </location>
</feature>
<evidence type="ECO:0000256" key="10">
    <source>
        <dbReference type="RuleBase" id="RU003357"/>
    </source>
</evidence>
<evidence type="ECO:0000256" key="3">
    <source>
        <dbReference type="ARBA" id="ARBA00022448"/>
    </source>
</evidence>
<name>A0A2I7IRM7_9RHOB</name>
<sequence length="664" mass="71319" precursor="true">MAHTTAHKSSILLTGLLCSTALTVFSATKGHAEDDGVLSLDPIIVKQRDADGDAADRATAVYVADAEIERAAMGDLKDLFAGIASVSVGGAIPVAQKIYVNGIDMLKLAVQVDGVSQNNRVFHHASANAFDPGLMKSVRVDPGVAPADAGPGALAGRVVMETIDAEDILTEGQAIGGKTRLSYGENGDTFGTSLTLAGQSNGFEILLYGKRMTGDDYTDGAGNTVGGTRSDLTAGLLKLAYETDAGHRFEFSGQQMQDTALRNRRANFGTASFNPLDTVYDTKRTVYSLRYEDVNGGGNWDPSATIGFSENEIGSIGTTETSVGVTRTYSATFQNRFHLSESDTITAGIDFQDQKSSASGDYWGTNRPSETSQTIGVFAQARLQPSDRLKVSAGLRYDWNAFTGQDFGQSGRPYEQDSSGLSGNLSIVYDVNDALSLRAGYSNVFGGIGIEDNFLFFRDWDYSALKPRRASNVVVGADWQSGNWTLGAEAFQTKIDDTRDVAGPTVTSYDFESRGYNLGATYGWDSGFARLTFTDSETRVNGAATSSYYVLDSGAPIGQVLALEVQQELPQWDLVVGGHIDAAFDYDQQLNEADATTKLEGYEVLNLFAEYRPAAYDNVTIRAEINNVFDRQYADRATYGGDYPGFATLKEPGRSVSLVANVSF</sequence>
<keyword evidence="3 9" id="KW-0813">Transport</keyword>
<reference evidence="13 14" key="2">
    <citation type="journal article" date="2017" name="Genome Biol. Evol.">
        <title>Trajectories and Drivers of Genome Evolution in Surface-Associated Marine Phaeobacter.</title>
        <authorList>
            <person name="Freese H.M."/>
            <person name="Sikorski J."/>
            <person name="Bunk B."/>
            <person name="Scheuner C."/>
            <person name="Meier-Kolthoff J.P."/>
            <person name="Sproer C."/>
            <person name="Gram L."/>
            <person name="Overmann J."/>
        </authorList>
    </citation>
    <scope>NUCLEOTIDE SEQUENCE [LARGE SCALE GENOMIC DNA]</scope>
    <source>
        <strain evidence="13 14">P88</strain>
        <plasmid evidence="14">pp88_f</plasmid>
    </source>
</reference>
<keyword evidence="13" id="KW-0614">Plasmid</keyword>
<dbReference type="PANTHER" id="PTHR30069:SF41">
    <property type="entry name" value="HEME_HEMOPEXIN UTILIZATION PROTEIN C"/>
    <property type="match status" value="1"/>
</dbReference>
<dbReference type="AlphaFoldDB" id="A0A2I7IRM7"/>
<dbReference type="GO" id="GO:0009279">
    <property type="term" value="C:cell outer membrane"/>
    <property type="evidence" value="ECO:0007669"/>
    <property type="project" value="UniProtKB-SubCell"/>
</dbReference>
<evidence type="ECO:0000256" key="6">
    <source>
        <dbReference type="ARBA" id="ARBA00023077"/>
    </source>
</evidence>
<dbReference type="Gene3D" id="2.170.130.10">
    <property type="entry name" value="TonB-dependent receptor, plug domain"/>
    <property type="match status" value="1"/>
</dbReference>
<proteinExistence type="inferred from homology"/>
<evidence type="ECO:0000256" key="7">
    <source>
        <dbReference type="ARBA" id="ARBA00023136"/>
    </source>
</evidence>
<feature type="domain" description="TonB-dependent receptor-like beta-barrel" evidence="11">
    <location>
        <begin position="216"/>
        <end position="628"/>
    </location>
</feature>
<dbReference type="Gene3D" id="2.40.170.20">
    <property type="entry name" value="TonB-dependent receptor, beta-barrel domain"/>
    <property type="match status" value="1"/>
</dbReference>
<gene>
    <name evidence="13" type="ORF">PhaeoP88_04552</name>
</gene>
<evidence type="ECO:0000256" key="4">
    <source>
        <dbReference type="ARBA" id="ARBA00022452"/>
    </source>
</evidence>
<keyword evidence="8 9" id="KW-0998">Cell outer membrane</keyword>
<keyword evidence="7 9" id="KW-0472">Membrane</keyword>
<evidence type="ECO:0000256" key="8">
    <source>
        <dbReference type="ARBA" id="ARBA00023237"/>
    </source>
</evidence>
<dbReference type="PANTHER" id="PTHR30069">
    <property type="entry name" value="TONB-DEPENDENT OUTER MEMBRANE RECEPTOR"/>
    <property type="match status" value="1"/>
</dbReference>
<keyword evidence="6 10" id="KW-0798">TonB box</keyword>
<dbReference type="EMBL" id="CP010731">
    <property type="protein sequence ID" value="AUR01864.1"/>
    <property type="molecule type" value="Genomic_DNA"/>
</dbReference>
<evidence type="ECO:0000259" key="11">
    <source>
        <dbReference type="Pfam" id="PF00593"/>
    </source>
</evidence>
<dbReference type="Proteomes" id="UP000236447">
    <property type="component" value="Plasmid pP88_f"/>
</dbReference>
<dbReference type="InterPro" id="IPR012910">
    <property type="entry name" value="Plug_dom"/>
</dbReference>
<evidence type="ECO:0000256" key="1">
    <source>
        <dbReference type="ARBA" id="ARBA00004571"/>
    </source>
</evidence>
<dbReference type="SUPFAM" id="SSF56935">
    <property type="entry name" value="Porins"/>
    <property type="match status" value="1"/>
</dbReference>
<dbReference type="GO" id="GO:0044718">
    <property type="term" value="P:siderophore transmembrane transport"/>
    <property type="evidence" value="ECO:0007669"/>
    <property type="project" value="TreeGrafter"/>
</dbReference>
<evidence type="ECO:0000256" key="9">
    <source>
        <dbReference type="PROSITE-ProRule" id="PRU01360"/>
    </source>
</evidence>
<dbReference type="InterPro" id="IPR039426">
    <property type="entry name" value="TonB-dep_rcpt-like"/>
</dbReference>
<evidence type="ECO:0000259" key="12">
    <source>
        <dbReference type="Pfam" id="PF07715"/>
    </source>
</evidence>
<evidence type="ECO:0000256" key="5">
    <source>
        <dbReference type="ARBA" id="ARBA00022692"/>
    </source>
</evidence>
<protein>
    <submittedName>
        <fullName evidence="13">TonB dependent receptor</fullName>
    </submittedName>
</protein>
<dbReference type="RefSeq" id="WP_102856164.1">
    <property type="nucleotide sequence ID" value="NZ_CP010613.1"/>
</dbReference>
<organism evidence="13 14">
    <name type="scientific">Phaeobacter inhibens</name>
    <dbReference type="NCBI Taxonomy" id="221822"/>
    <lineage>
        <taxon>Bacteria</taxon>
        <taxon>Pseudomonadati</taxon>
        <taxon>Pseudomonadota</taxon>
        <taxon>Alphaproteobacteria</taxon>
        <taxon>Rhodobacterales</taxon>
        <taxon>Roseobacteraceae</taxon>
        <taxon>Phaeobacter</taxon>
    </lineage>
</organism>
<dbReference type="Pfam" id="PF07715">
    <property type="entry name" value="Plug"/>
    <property type="match status" value="1"/>
</dbReference>